<evidence type="ECO:0000256" key="1">
    <source>
        <dbReference type="SAM" id="SignalP"/>
    </source>
</evidence>
<name>A0A2M3ZNP5_9DIPT</name>
<evidence type="ECO:0000313" key="2">
    <source>
        <dbReference type="EMBL" id="MBW30207.1"/>
    </source>
</evidence>
<dbReference type="AlphaFoldDB" id="A0A2M3ZNP5"/>
<feature type="signal peptide" evidence="1">
    <location>
        <begin position="1"/>
        <end position="18"/>
    </location>
</feature>
<organism evidence="2">
    <name type="scientific">Anopheles braziliensis</name>
    <dbReference type="NCBI Taxonomy" id="58242"/>
    <lineage>
        <taxon>Eukaryota</taxon>
        <taxon>Metazoa</taxon>
        <taxon>Ecdysozoa</taxon>
        <taxon>Arthropoda</taxon>
        <taxon>Hexapoda</taxon>
        <taxon>Insecta</taxon>
        <taxon>Pterygota</taxon>
        <taxon>Neoptera</taxon>
        <taxon>Endopterygota</taxon>
        <taxon>Diptera</taxon>
        <taxon>Nematocera</taxon>
        <taxon>Culicoidea</taxon>
        <taxon>Culicidae</taxon>
        <taxon>Anophelinae</taxon>
        <taxon>Anopheles</taxon>
    </lineage>
</organism>
<sequence>MHALSFVHWLSLVHSGCGVSCGGCSSRWIIHCTKGEPTWRAGQEQTGAWLMTLQSALTPHAPIHGS</sequence>
<proteinExistence type="predicted"/>
<reference evidence="2" key="1">
    <citation type="submission" date="2018-01" db="EMBL/GenBank/DDBJ databases">
        <title>An insight into the sialome of Amazonian anophelines.</title>
        <authorList>
            <person name="Ribeiro J.M."/>
            <person name="Scarpassa V."/>
            <person name="Calvo E."/>
        </authorList>
    </citation>
    <scope>NUCLEOTIDE SEQUENCE</scope>
    <source>
        <tissue evidence="2">Salivary glands</tissue>
    </source>
</reference>
<keyword evidence="1" id="KW-0732">Signal</keyword>
<dbReference type="EMBL" id="GGFM01009456">
    <property type="protein sequence ID" value="MBW30207.1"/>
    <property type="molecule type" value="Transcribed_RNA"/>
</dbReference>
<feature type="chain" id="PRO_5014714302" evidence="1">
    <location>
        <begin position="19"/>
        <end position="66"/>
    </location>
</feature>
<protein>
    <submittedName>
        <fullName evidence="2">Putative secreted peptide</fullName>
    </submittedName>
</protein>
<accession>A0A2M3ZNP5</accession>